<accession>A0ABD1XPW5</accession>
<gene>
    <name evidence="2" type="ORF">R1flu_028564</name>
</gene>
<dbReference type="Proteomes" id="UP001605036">
    <property type="component" value="Unassembled WGS sequence"/>
</dbReference>
<organism evidence="2 3">
    <name type="scientific">Riccia fluitans</name>
    <dbReference type="NCBI Taxonomy" id="41844"/>
    <lineage>
        <taxon>Eukaryota</taxon>
        <taxon>Viridiplantae</taxon>
        <taxon>Streptophyta</taxon>
        <taxon>Embryophyta</taxon>
        <taxon>Marchantiophyta</taxon>
        <taxon>Marchantiopsida</taxon>
        <taxon>Marchantiidae</taxon>
        <taxon>Marchantiales</taxon>
        <taxon>Ricciaceae</taxon>
        <taxon>Riccia</taxon>
    </lineage>
</organism>
<protein>
    <submittedName>
        <fullName evidence="2">Uncharacterized protein</fullName>
    </submittedName>
</protein>
<sequence length="122" mass="14380">MRQWRQLIDWCRVRRPTPESVLSSRSAPESMLSLFARGAAGPQGQLPVNVSREGLKEVRERDRLKEDLLKVQDVIADVEQREEALRAEQEQKRLQEEYSQEKAAWENKNRKLEEEAQQLHEE</sequence>
<evidence type="ECO:0000256" key="1">
    <source>
        <dbReference type="SAM" id="MobiDB-lite"/>
    </source>
</evidence>
<reference evidence="2 3" key="1">
    <citation type="submission" date="2024-09" db="EMBL/GenBank/DDBJ databases">
        <title>Chromosome-scale assembly of Riccia fluitans.</title>
        <authorList>
            <person name="Paukszto L."/>
            <person name="Sawicki J."/>
            <person name="Karawczyk K."/>
            <person name="Piernik-Szablinska J."/>
            <person name="Szczecinska M."/>
            <person name="Mazdziarz M."/>
        </authorList>
    </citation>
    <scope>NUCLEOTIDE SEQUENCE [LARGE SCALE GENOMIC DNA]</scope>
    <source>
        <strain evidence="2">Rf_01</strain>
        <tissue evidence="2">Aerial parts of the thallus</tissue>
    </source>
</reference>
<proteinExistence type="predicted"/>
<evidence type="ECO:0000313" key="2">
    <source>
        <dbReference type="EMBL" id="KAL2609991.1"/>
    </source>
</evidence>
<keyword evidence="3" id="KW-1185">Reference proteome</keyword>
<name>A0ABD1XPW5_9MARC</name>
<dbReference type="AlphaFoldDB" id="A0ABD1XPW5"/>
<dbReference type="EMBL" id="JBHFFA010000008">
    <property type="protein sequence ID" value="KAL2609991.1"/>
    <property type="molecule type" value="Genomic_DNA"/>
</dbReference>
<comment type="caution">
    <text evidence="2">The sequence shown here is derived from an EMBL/GenBank/DDBJ whole genome shotgun (WGS) entry which is preliminary data.</text>
</comment>
<feature type="region of interest" description="Disordered" evidence="1">
    <location>
        <begin position="87"/>
        <end position="122"/>
    </location>
</feature>
<evidence type="ECO:0000313" key="3">
    <source>
        <dbReference type="Proteomes" id="UP001605036"/>
    </source>
</evidence>